<protein>
    <submittedName>
        <fullName evidence="2">Uncharacterized protein</fullName>
    </submittedName>
</protein>
<sequence>MVAVADKRGVANLTPDHWRRVACGLASLEDVARELGVRRQTIHKAFGTRGWTKEAWAQRQQAEEAERQRQQQASASRSSPDDAEENQGLLPEAQRDQLLRQVGLGIVKAGTTLVAELNAGIDRERGKMTPTVINSYLRAMERLNGALIPWLMPPPPEAAAEQSSQLIVSVMSDDEVAELKARKVVMGEDDDAEDAPVSAAAPVPVATPCPSLSTAQSPKPLVTIHDSLPDRNQFGPWLHQLAERRGRRHLRDCAQALGLSVAAGQDTQLIIDLIMHATDGDPERLRSVAKVVE</sequence>
<proteinExistence type="predicted"/>
<organism evidence="2 3">
    <name type="scientific">Azospirillum thermophilum</name>
    <dbReference type="NCBI Taxonomy" id="2202148"/>
    <lineage>
        <taxon>Bacteria</taxon>
        <taxon>Pseudomonadati</taxon>
        <taxon>Pseudomonadota</taxon>
        <taxon>Alphaproteobacteria</taxon>
        <taxon>Rhodospirillales</taxon>
        <taxon>Azospirillaceae</taxon>
        <taxon>Azospirillum</taxon>
    </lineage>
</organism>
<gene>
    <name evidence="2" type="ORF">DEW08_16840</name>
</gene>
<dbReference type="AlphaFoldDB" id="A0A2S2CT52"/>
<name>A0A2S2CT52_9PROT</name>
<reference evidence="3" key="1">
    <citation type="submission" date="2018-05" db="EMBL/GenBank/DDBJ databases">
        <title>Azospirillum thermophila sp. nov., a novel isolated from hot spring.</title>
        <authorList>
            <person name="Zhao Z."/>
        </authorList>
    </citation>
    <scope>NUCLEOTIDE SEQUENCE [LARGE SCALE GENOMIC DNA]</scope>
    <source>
        <strain evidence="3">CFH 70021</strain>
    </source>
</reference>
<evidence type="ECO:0000313" key="2">
    <source>
        <dbReference type="EMBL" id="AWK87658.1"/>
    </source>
</evidence>
<feature type="region of interest" description="Disordered" evidence="1">
    <location>
        <begin position="53"/>
        <end position="86"/>
    </location>
</feature>
<dbReference type="Proteomes" id="UP000245629">
    <property type="component" value="Chromosome 2"/>
</dbReference>
<dbReference type="EMBL" id="CP029353">
    <property type="protein sequence ID" value="AWK87658.1"/>
    <property type="molecule type" value="Genomic_DNA"/>
</dbReference>
<evidence type="ECO:0000313" key="3">
    <source>
        <dbReference type="Proteomes" id="UP000245629"/>
    </source>
</evidence>
<evidence type="ECO:0000256" key="1">
    <source>
        <dbReference type="SAM" id="MobiDB-lite"/>
    </source>
</evidence>
<accession>A0A2S2CT52</accession>
<keyword evidence="3" id="KW-1185">Reference proteome</keyword>
<dbReference type="KEGG" id="azz:DEW08_16840"/>